<feature type="transmembrane region" description="Helical" evidence="5">
    <location>
        <begin position="322"/>
        <end position="343"/>
    </location>
</feature>
<dbReference type="SUPFAM" id="SSF51735">
    <property type="entry name" value="NAD(P)-binding Rossmann-fold domains"/>
    <property type="match status" value="1"/>
</dbReference>
<evidence type="ECO:0000313" key="8">
    <source>
        <dbReference type="EMBL" id="KAH9414406.1"/>
    </source>
</evidence>
<keyword evidence="5" id="KW-0472">Membrane</keyword>
<evidence type="ECO:0000259" key="6">
    <source>
        <dbReference type="SMART" id="SM00919"/>
    </source>
</evidence>
<sequence>MFHFRIRQTFLMIKRFMFEKFNSYSKCQTIIDDSKRLCSRDLLREPELNKGLAFNQKERIIYKLDGLLPPAIRTQELQVKIVMEHLKHINDDLYKYLFMRDLQDYNKRLFYHALQLYTDELMPIVYTPTVGLGCEKYSLIFNRPRGMFINIDEHFGRIHQILDNWDEPDIKAIVVTDGERILGLGDLGANGMGIPVGKMALYSAIGGIPPELTLPICLDVGTNNETLLNDPYYIGLRRKREIGPKYDQFLDEFMAAVKNKWGRTCLIQFEDFGNRNAFRLLDKYKQQYCTFNDDIQGTASVIVAGLLTAFRHIDKRIDQHRFLFFGAGGAALGISNLLVMAMLKQGVNLEMACEKIWLIDSNGLVTNERNFDENNDDYHKKIFAKNIPKTNDLLEIIEICQPTCLIGAAAVKGAFTKTALKRMADLNERPIIFALSNPNSKSECTAWEAIHYTNGRCIFASGSPFDPVKYENKTIVTGQGNNVYIFPAIALAVMACQVYHVVDEIFIIAAESLAELVQEQTLTNGSVYPPLKEINEVSLQIATKITEWLFQNGHANYRPEPINKYEFLRKRIYRPSYDQLDFDEQVRQNHLAWHPKN</sequence>
<evidence type="ECO:0000256" key="2">
    <source>
        <dbReference type="ARBA" id="ARBA00008785"/>
    </source>
</evidence>
<dbReference type="InterPro" id="IPR015884">
    <property type="entry name" value="Malic_enzyme_CS"/>
</dbReference>
<dbReference type="InterPro" id="IPR046346">
    <property type="entry name" value="Aminoacid_DH-like_N_sf"/>
</dbReference>
<dbReference type="InterPro" id="IPR001891">
    <property type="entry name" value="Malic_OxRdtase"/>
</dbReference>
<dbReference type="Gene3D" id="3.40.50.10380">
    <property type="entry name" value="Malic enzyme, N-terminal domain"/>
    <property type="match status" value="1"/>
</dbReference>
<dbReference type="InterPro" id="IPR036291">
    <property type="entry name" value="NAD(P)-bd_dom_sf"/>
</dbReference>
<dbReference type="Gene3D" id="3.40.50.720">
    <property type="entry name" value="NAD(P)-binding Rossmann-like Domain"/>
    <property type="match status" value="1"/>
</dbReference>
<keyword evidence="4" id="KW-0560">Oxidoreductase</keyword>
<comment type="caution">
    <text evidence="8">The sequence shown here is derived from an EMBL/GenBank/DDBJ whole genome shotgun (WGS) entry which is preliminary data.</text>
</comment>
<dbReference type="CDD" id="cd05312">
    <property type="entry name" value="NAD_bind_1_malic_enz"/>
    <property type="match status" value="1"/>
</dbReference>
<reference evidence="8 9" key="2">
    <citation type="journal article" date="2022" name="Mol. Biol. Evol.">
        <title>Comparative Genomics Reveals Insights into the Divergent Evolution of Astigmatic Mites and Household Pest Adaptations.</title>
        <authorList>
            <person name="Xiong Q."/>
            <person name="Wan A.T."/>
            <person name="Liu X."/>
            <person name="Fung C.S."/>
            <person name="Xiao X."/>
            <person name="Malainual N."/>
            <person name="Hou J."/>
            <person name="Wang L."/>
            <person name="Wang M."/>
            <person name="Yang K.Y."/>
            <person name="Cui Y."/>
            <person name="Leung E.L."/>
            <person name="Nong W."/>
            <person name="Shin S.K."/>
            <person name="Au S.W."/>
            <person name="Jeong K.Y."/>
            <person name="Chew F.T."/>
            <person name="Hui J.H."/>
            <person name="Leung T.F."/>
            <person name="Tungtrongchitr A."/>
            <person name="Zhong N."/>
            <person name="Liu Z."/>
            <person name="Tsui S.K."/>
        </authorList>
    </citation>
    <scope>NUCLEOTIDE SEQUENCE [LARGE SCALE GENOMIC DNA]</scope>
    <source>
        <strain evidence="8">Derp</strain>
    </source>
</reference>
<accession>A0ABQ8IVS4</accession>
<keyword evidence="5" id="KW-1133">Transmembrane helix</keyword>
<evidence type="ECO:0000259" key="7">
    <source>
        <dbReference type="SMART" id="SM01274"/>
    </source>
</evidence>
<dbReference type="Proteomes" id="UP000887458">
    <property type="component" value="Unassembled WGS sequence"/>
</dbReference>
<dbReference type="InterPro" id="IPR012301">
    <property type="entry name" value="Malic_N_dom"/>
</dbReference>
<dbReference type="Pfam" id="PF03949">
    <property type="entry name" value="Malic_M"/>
    <property type="match status" value="1"/>
</dbReference>
<evidence type="ECO:0000256" key="3">
    <source>
        <dbReference type="ARBA" id="ARBA00022723"/>
    </source>
</evidence>
<comment type="cofactor">
    <cofactor evidence="1">
        <name>Mn(2+)</name>
        <dbReference type="ChEBI" id="CHEBI:29035"/>
    </cofactor>
</comment>
<dbReference type="SMART" id="SM00919">
    <property type="entry name" value="Malic_M"/>
    <property type="match status" value="1"/>
</dbReference>
<keyword evidence="3 4" id="KW-0479">Metal-binding</keyword>
<dbReference type="Pfam" id="PF00390">
    <property type="entry name" value="malic"/>
    <property type="match status" value="1"/>
</dbReference>
<reference evidence="8 9" key="1">
    <citation type="journal article" date="2018" name="J. Allergy Clin. Immunol.">
        <title>High-quality assembly of Dermatophagoides pteronyssinus genome and transcriptome reveals a wide range of novel allergens.</title>
        <authorList>
            <person name="Liu X.Y."/>
            <person name="Yang K.Y."/>
            <person name="Wang M.Q."/>
            <person name="Kwok J.S."/>
            <person name="Zeng X."/>
            <person name="Yang Z."/>
            <person name="Xiao X.J."/>
            <person name="Lau C.P."/>
            <person name="Li Y."/>
            <person name="Huang Z.M."/>
            <person name="Ba J.G."/>
            <person name="Yim A.K."/>
            <person name="Ouyang C.Y."/>
            <person name="Ngai S.M."/>
            <person name="Chan T.F."/>
            <person name="Leung E.L."/>
            <person name="Liu L."/>
            <person name="Liu Z.G."/>
            <person name="Tsui S.K."/>
        </authorList>
    </citation>
    <scope>NUCLEOTIDE SEQUENCE [LARGE SCALE GENOMIC DNA]</scope>
    <source>
        <strain evidence="8">Derp</strain>
    </source>
</reference>
<organism evidence="8 9">
    <name type="scientific">Dermatophagoides pteronyssinus</name>
    <name type="common">European house dust mite</name>
    <dbReference type="NCBI Taxonomy" id="6956"/>
    <lineage>
        <taxon>Eukaryota</taxon>
        <taxon>Metazoa</taxon>
        <taxon>Ecdysozoa</taxon>
        <taxon>Arthropoda</taxon>
        <taxon>Chelicerata</taxon>
        <taxon>Arachnida</taxon>
        <taxon>Acari</taxon>
        <taxon>Acariformes</taxon>
        <taxon>Sarcoptiformes</taxon>
        <taxon>Astigmata</taxon>
        <taxon>Psoroptidia</taxon>
        <taxon>Analgoidea</taxon>
        <taxon>Pyroglyphidae</taxon>
        <taxon>Dermatophagoidinae</taxon>
        <taxon>Dermatophagoides</taxon>
    </lineage>
</organism>
<dbReference type="SUPFAM" id="SSF53223">
    <property type="entry name" value="Aminoacid dehydrogenase-like, N-terminal domain"/>
    <property type="match status" value="1"/>
</dbReference>
<keyword evidence="5" id="KW-0812">Transmembrane</keyword>
<dbReference type="PROSITE" id="PS00331">
    <property type="entry name" value="MALIC_ENZYMES"/>
    <property type="match status" value="1"/>
</dbReference>
<dbReference type="PANTHER" id="PTHR23406">
    <property type="entry name" value="MALIC ENZYME-RELATED"/>
    <property type="match status" value="1"/>
</dbReference>
<dbReference type="PIRSF" id="PIRSF000106">
    <property type="entry name" value="ME"/>
    <property type="match status" value="1"/>
</dbReference>
<dbReference type="InterPro" id="IPR012302">
    <property type="entry name" value="Malic_NAD-bd"/>
</dbReference>
<comment type="similarity">
    <text evidence="2 4">Belongs to the malic enzymes family.</text>
</comment>
<feature type="domain" description="Malic enzyme NAD-binding" evidence="6">
    <location>
        <begin position="295"/>
        <end position="550"/>
    </location>
</feature>
<evidence type="ECO:0000256" key="4">
    <source>
        <dbReference type="RuleBase" id="RU003426"/>
    </source>
</evidence>
<name>A0ABQ8IVS4_DERPT</name>
<dbReference type="NCBIfam" id="NF010052">
    <property type="entry name" value="PRK13529.1"/>
    <property type="match status" value="1"/>
</dbReference>
<evidence type="ECO:0000256" key="1">
    <source>
        <dbReference type="ARBA" id="ARBA00001936"/>
    </source>
</evidence>
<proteinExistence type="inferred from homology"/>
<protein>
    <recommendedName>
        <fullName evidence="4">Malic enzyme</fullName>
    </recommendedName>
</protein>
<dbReference type="InterPro" id="IPR037062">
    <property type="entry name" value="Malic_N_dom_sf"/>
</dbReference>
<dbReference type="SMART" id="SM01274">
    <property type="entry name" value="malic"/>
    <property type="match status" value="1"/>
</dbReference>
<dbReference type="EMBL" id="NJHN03000110">
    <property type="protein sequence ID" value="KAH9414406.1"/>
    <property type="molecule type" value="Genomic_DNA"/>
</dbReference>
<feature type="domain" description="Malic enzyme N-terminal" evidence="7">
    <location>
        <begin position="103"/>
        <end position="285"/>
    </location>
</feature>
<evidence type="ECO:0000313" key="9">
    <source>
        <dbReference type="Proteomes" id="UP000887458"/>
    </source>
</evidence>
<dbReference type="PRINTS" id="PR00072">
    <property type="entry name" value="MALOXRDTASE"/>
</dbReference>
<keyword evidence="9" id="KW-1185">Reference proteome</keyword>
<gene>
    <name evidence="8" type="primary">ME1_2</name>
    <name evidence="8" type="ORF">DERP_014427</name>
</gene>
<evidence type="ECO:0000256" key="5">
    <source>
        <dbReference type="SAM" id="Phobius"/>
    </source>
</evidence>
<dbReference type="PANTHER" id="PTHR23406:SF90">
    <property type="entry name" value="MALIC ENZYME-RELATED"/>
    <property type="match status" value="1"/>
</dbReference>